<dbReference type="InterPro" id="IPR051218">
    <property type="entry name" value="Sec_MonoDiacylglyc_Lipase"/>
</dbReference>
<dbReference type="GO" id="GO:0006629">
    <property type="term" value="P:lipid metabolic process"/>
    <property type="evidence" value="ECO:0007669"/>
    <property type="project" value="InterPro"/>
</dbReference>
<dbReference type="InterPro" id="IPR029058">
    <property type="entry name" value="AB_hydrolase_fold"/>
</dbReference>
<sequence>MIHEDQFRKEGEIIFRYDYMSDHAMRMCFVLTFFGVISFIVLFVVVIVIIKDSPDDQMISNSRDLAIVNIVITGLMFIIIADSSRRVTYNLAKVFSSLDVRQKATVKGTLMISLTFSAYIILILIGSAIVLTEDCPLFTNPLIYVTMIQTFVGNLLIFFFHMVVIQHTVCAKCPGFLVTERPGIWGWLPFLPSLLLVAANCTLNYVEQFQIFINNNAYSVDSVRLQACDDINSGRPYVCTAFASYTKGNFQVSDGIYITSSLLYVWFIVLVLIAFKRLSDLPYFEHRDLNISLRLYIWQTSLVYTCIYIDTVVTLAKEFNGCNGVLMGLLQTPELAVLITTWCFSRNYLYTPIIPALTKKEEFRMPQTHLQQFLWKGGETVIVKNDDFWTHMLSSPTFHHHGASVSQWKAHPVKFGPFTTLAEQPVFQFDVMLIAMFWAKLIYAKMPIDIFTDEVETTGMLGTLVGTIRTSISGEASLQEKKEAINEKKEKNQTELSEEDYVGWTYSVELAKSNLGLKSHRVFDNRKYGTRAIVAWSDTMILCSFRGSIEISNFISDLKITKVHNPSMPSRGATPFSRMWNKPKVHSGFLEVHKKAGVAAGVIELVKQIQESDTTKRQVLVTGHSYGASTAILAAYDISLACDLRPQDVIVYTFGCPAQGNAAAKAETEQRLPNLFNIINNSDIIYYSGKHFGLFKHPGIEVKINSAGDLIYRPTFVESSLSHFFFQDSILDHTFSSYQRSIAAIMKKHPIAASQVENIIKFCPTIAEYIDPDSRPFNTEDIPMSQNFKLNENYAGHGLCNYCGMQYESMQHISEEIKKDMEFGTVDLDGDGLLDKEEVKIAFKNAGMDFTEEEIDILFEKFDIDGSGKLDEGEYARLLKEKKRGRAAVTRKGKKKKVEVPPVAKEVNIV</sequence>
<dbReference type="Gene3D" id="1.10.238.10">
    <property type="entry name" value="EF-hand"/>
    <property type="match status" value="1"/>
</dbReference>
<dbReference type="InterPro" id="IPR018247">
    <property type="entry name" value="EF_Hand_1_Ca_BS"/>
</dbReference>
<feature type="domain" description="EF-hand" evidence="3">
    <location>
        <begin position="826"/>
        <end position="849"/>
    </location>
</feature>
<evidence type="ECO:0000313" key="4">
    <source>
        <dbReference type="EMBL" id="GMI29791.1"/>
    </source>
</evidence>
<dbReference type="SUPFAM" id="SSF47473">
    <property type="entry name" value="EF-hand"/>
    <property type="match status" value="1"/>
</dbReference>
<feature type="transmembrane region" description="Helical" evidence="2">
    <location>
        <begin position="65"/>
        <end position="83"/>
    </location>
</feature>
<dbReference type="PROSITE" id="PS50222">
    <property type="entry name" value="EF_HAND_2"/>
    <property type="match status" value="2"/>
</dbReference>
<keyword evidence="2" id="KW-0812">Transmembrane</keyword>
<gene>
    <name evidence="4" type="ORF">TrCOL_g6142</name>
</gene>
<evidence type="ECO:0000256" key="1">
    <source>
        <dbReference type="ARBA" id="ARBA00022837"/>
    </source>
</evidence>
<dbReference type="PANTHER" id="PTHR45856">
    <property type="entry name" value="ALPHA/BETA-HYDROLASES SUPERFAMILY PROTEIN"/>
    <property type="match status" value="1"/>
</dbReference>
<feature type="transmembrane region" description="Helical" evidence="2">
    <location>
        <begin position="104"/>
        <end position="130"/>
    </location>
</feature>
<dbReference type="SMART" id="SM00054">
    <property type="entry name" value="EFh"/>
    <property type="match status" value="2"/>
</dbReference>
<accession>A0A9W7L3Q9</accession>
<dbReference type="GO" id="GO:0005509">
    <property type="term" value="F:calcium ion binding"/>
    <property type="evidence" value="ECO:0007669"/>
    <property type="project" value="InterPro"/>
</dbReference>
<dbReference type="SUPFAM" id="SSF53474">
    <property type="entry name" value="alpha/beta-Hydrolases"/>
    <property type="match status" value="1"/>
</dbReference>
<evidence type="ECO:0000256" key="2">
    <source>
        <dbReference type="SAM" id="Phobius"/>
    </source>
</evidence>
<dbReference type="Pfam" id="PF13499">
    <property type="entry name" value="EF-hand_7"/>
    <property type="match status" value="1"/>
</dbReference>
<keyword evidence="1" id="KW-0106">Calcium</keyword>
<evidence type="ECO:0000313" key="5">
    <source>
        <dbReference type="Proteomes" id="UP001165065"/>
    </source>
</evidence>
<comment type="caution">
    <text evidence="4">The sequence shown here is derived from an EMBL/GenBank/DDBJ whole genome shotgun (WGS) entry which is preliminary data.</text>
</comment>
<dbReference type="EMBL" id="BRYA01000688">
    <property type="protein sequence ID" value="GMI29791.1"/>
    <property type="molecule type" value="Genomic_DNA"/>
</dbReference>
<feature type="transmembrane region" description="Helical" evidence="2">
    <location>
        <begin position="28"/>
        <end position="50"/>
    </location>
</feature>
<proteinExistence type="predicted"/>
<feature type="domain" description="EF-hand" evidence="3">
    <location>
        <begin position="850"/>
        <end position="885"/>
    </location>
</feature>
<protein>
    <recommendedName>
        <fullName evidence="3">EF-hand domain-containing protein</fullName>
    </recommendedName>
</protein>
<dbReference type="AlphaFoldDB" id="A0A9W7L3Q9"/>
<dbReference type="Pfam" id="PF01764">
    <property type="entry name" value="Lipase_3"/>
    <property type="match status" value="1"/>
</dbReference>
<keyword evidence="2" id="KW-1133">Transmembrane helix</keyword>
<name>A0A9W7L3Q9_9STRA</name>
<dbReference type="PANTHER" id="PTHR45856:SF11">
    <property type="entry name" value="FUNGAL LIPASE-LIKE DOMAIN-CONTAINING PROTEIN"/>
    <property type="match status" value="1"/>
</dbReference>
<feature type="transmembrane region" description="Helical" evidence="2">
    <location>
        <begin position="184"/>
        <end position="206"/>
    </location>
</feature>
<organism evidence="4 5">
    <name type="scientific">Triparma columacea</name>
    <dbReference type="NCBI Taxonomy" id="722753"/>
    <lineage>
        <taxon>Eukaryota</taxon>
        <taxon>Sar</taxon>
        <taxon>Stramenopiles</taxon>
        <taxon>Ochrophyta</taxon>
        <taxon>Bolidophyceae</taxon>
        <taxon>Parmales</taxon>
        <taxon>Triparmaceae</taxon>
        <taxon>Triparma</taxon>
    </lineage>
</organism>
<dbReference type="Proteomes" id="UP001165065">
    <property type="component" value="Unassembled WGS sequence"/>
</dbReference>
<evidence type="ECO:0000259" key="3">
    <source>
        <dbReference type="PROSITE" id="PS50222"/>
    </source>
</evidence>
<dbReference type="InterPro" id="IPR002921">
    <property type="entry name" value="Fungal_lipase-type"/>
</dbReference>
<feature type="transmembrane region" description="Helical" evidence="2">
    <location>
        <begin position="295"/>
        <end position="316"/>
    </location>
</feature>
<dbReference type="InterPro" id="IPR002048">
    <property type="entry name" value="EF_hand_dom"/>
</dbReference>
<dbReference type="Gene3D" id="3.40.50.1820">
    <property type="entry name" value="alpha/beta hydrolase"/>
    <property type="match status" value="1"/>
</dbReference>
<keyword evidence="2" id="KW-0472">Membrane</keyword>
<feature type="transmembrane region" description="Helical" evidence="2">
    <location>
        <begin position="142"/>
        <end position="164"/>
    </location>
</feature>
<dbReference type="InterPro" id="IPR011992">
    <property type="entry name" value="EF-hand-dom_pair"/>
</dbReference>
<feature type="transmembrane region" description="Helical" evidence="2">
    <location>
        <begin position="255"/>
        <end position="275"/>
    </location>
</feature>
<dbReference type="CDD" id="cd00519">
    <property type="entry name" value="Lipase_3"/>
    <property type="match status" value="1"/>
</dbReference>
<dbReference type="CDD" id="cd00051">
    <property type="entry name" value="EFh"/>
    <property type="match status" value="1"/>
</dbReference>
<reference evidence="5" key="1">
    <citation type="journal article" date="2023" name="Commun. Biol.">
        <title>Genome analysis of Parmales, the sister group of diatoms, reveals the evolutionary specialization of diatoms from phago-mixotrophs to photoautotrophs.</title>
        <authorList>
            <person name="Ban H."/>
            <person name="Sato S."/>
            <person name="Yoshikawa S."/>
            <person name="Yamada K."/>
            <person name="Nakamura Y."/>
            <person name="Ichinomiya M."/>
            <person name="Sato N."/>
            <person name="Blanc-Mathieu R."/>
            <person name="Endo H."/>
            <person name="Kuwata A."/>
            <person name="Ogata H."/>
        </authorList>
    </citation>
    <scope>NUCLEOTIDE SEQUENCE [LARGE SCALE GENOMIC DNA]</scope>
</reference>
<keyword evidence="5" id="KW-1185">Reference proteome</keyword>
<dbReference type="PROSITE" id="PS00018">
    <property type="entry name" value="EF_HAND_1"/>
    <property type="match status" value="2"/>
</dbReference>
<dbReference type="OrthoDB" id="1689438at2759"/>